<dbReference type="Proteomes" id="UP001249291">
    <property type="component" value="Unassembled WGS sequence"/>
</dbReference>
<name>A0ABU1HM73_9MICO</name>
<sequence length="127" mass="14408">MHEHWERPLTAIELLEIELVIRDFVTILNEGSDHDIHAFLTEDVTYQPSAREIIRGRGAVVSMVRDIRGTFTDWHTELVSVAVSGRVVLAELAMCLTLPATGPQWVMGFASFRVDNFRISAWHQVHA</sequence>
<gene>
    <name evidence="2" type="ORF">QE375_000692</name>
</gene>
<keyword evidence="3" id="KW-1185">Reference proteome</keyword>
<dbReference type="InterPro" id="IPR032710">
    <property type="entry name" value="NTF2-like_dom_sf"/>
</dbReference>
<dbReference type="Gene3D" id="3.10.450.50">
    <property type="match status" value="1"/>
</dbReference>
<keyword evidence="2" id="KW-0378">Hydrolase</keyword>
<evidence type="ECO:0000259" key="1">
    <source>
        <dbReference type="Pfam" id="PF12680"/>
    </source>
</evidence>
<reference evidence="2 3" key="1">
    <citation type="submission" date="2023-08" db="EMBL/GenBank/DDBJ databases">
        <title>Functional and genomic diversity of the sorghum phyllosphere microbiome.</title>
        <authorList>
            <person name="Shade A."/>
        </authorList>
    </citation>
    <scope>NUCLEOTIDE SEQUENCE [LARGE SCALE GENOMIC DNA]</scope>
    <source>
        <strain evidence="2 3">SORGH_AS_0445</strain>
    </source>
</reference>
<comment type="caution">
    <text evidence="2">The sequence shown here is derived from an EMBL/GenBank/DDBJ whole genome shotgun (WGS) entry which is preliminary data.</text>
</comment>
<dbReference type="Pfam" id="PF12680">
    <property type="entry name" value="SnoaL_2"/>
    <property type="match status" value="1"/>
</dbReference>
<protein>
    <submittedName>
        <fullName evidence="2">Limonene-1,2-epoxide hydrolase</fullName>
    </submittedName>
</protein>
<feature type="domain" description="SnoaL-like" evidence="1">
    <location>
        <begin position="21"/>
        <end position="120"/>
    </location>
</feature>
<organism evidence="2 3">
    <name type="scientific">Microbacterium foliorum</name>
    <dbReference type="NCBI Taxonomy" id="104336"/>
    <lineage>
        <taxon>Bacteria</taxon>
        <taxon>Bacillati</taxon>
        <taxon>Actinomycetota</taxon>
        <taxon>Actinomycetes</taxon>
        <taxon>Micrococcales</taxon>
        <taxon>Microbacteriaceae</taxon>
        <taxon>Microbacterium</taxon>
    </lineage>
</organism>
<dbReference type="EMBL" id="JAVIZQ010000001">
    <property type="protein sequence ID" value="MDR6141138.1"/>
    <property type="molecule type" value="Genomic_DNA"/>
</dbReference>
<dbReference type="RefSeq" id="WP_309687621.1">
    <property type="nucleotide sequence ID" value="NZ_JAVIZQ010000001.1"/>
</dbReference>
<proteinExistence type="predicted"/>
<dbReference type="SUPFAM" id="SSF54427">
    <property type="entry name" value="NTF2-like"/>
    <property type="match status" value="1"/>
</dbReference>
<dbReference type="GO" id="GO:0016787">
    <property type="term" value="F:hydrolase activity"/>
    <property type="evidence" value="ECO:0007669"/>
    <property type="project" value="UniProtKB-KW"/>
</dbReference>
<dbReference type="InterPro" id="IPR037401">
    <property type="entry name" value="SnoaL-like"/>
</dbReference>
<evidence type="ECO:0000313" key="2">
    <source>
        <dbReference type="EMBL" id="MDR6141138.1"/>
    </source>
</evidence>
<accession>A0ABU1HM73</accession>
<evidence type="ECO:0000313" key="3">
    <source>
        <dbReference type="Proteomes" id="UP001249291"/>
    </source>
</evidence>